<organism evidence="2">
    <name type="scientific">Kwoniella bestiolae CBS 10118</name>
    <dbReference type="NCBI Taxonomy" id="1296100"/>
    <lineage>
        <taxon>Eukaryota</taxon>
        <taxon>Fungi</taxon>
        <taxon>Dikarya</taxon>
        <taxon>Basidiomycota</taxon>
        <taxon>Agaricomycotina</taxon>
        <taxon>Tremellomycetes</taxon>
        <taxon>Tremellales</taxon>
        <taxon>Cryptococcaceae</taxon>
        <taxon>Kwoniella</taxon>
    </lineage>
</organism>
<reference evidence="2" key="1">
    <citation type="submission" date="2013-07" db="EMBL/GenBank/DDBJ databases">
        <title>The Genome Sequence of Cryptococcus bestiolae CBS10118.</title>
        <authorList>
            <consortium name="The Broad Institute Genome Sequencing Platform"/>
            <person name="Cuomo C."/>
            <person name="Litvintseva A."/>
            <person name="Chen Y."/>
            <person name="Heitman J."/>
            <person name="Sun S."/>
            <person name="Springer D."/>
            <person name="Dromer F."/>
            <person name="Young S.K."/>
            <person name="Zeng Q."/>
            <person name="Gargeya S."/>
            <person name="Fitzgerald M."/>
            <person name="Abouelleil A."/>
            <person name="Alvarado L."/>
            <person name="Berlin A.M."/>
            <person name="Chapman S.B."/>
            <person name="Dewar J."/>
            <person name="Goldberg J."/>
            <person name="Griggs A."/>
            <person name="Gujja S."/>
            <person name="Hansen M."/>
            <person name="Howarth C."/>
            <person name="Imamovic A."/>
            <person name="Larimer J."/>
            <person name="McCowan C."/>
            <person name="Murphy C."/>
            <person name="Pearson M."/>
            <person name="Priest M."/>
            <person name="Roberts A."/>
            <person name="Saif S."/>
            <person name="Shea T."/>
            <person name="Sykes S."/>
            <person name="Wortman J."/>
            <person name="Nusbaum C."/>
            <person name="Birren B."/>
        </authorList>
    </citation>
    <scope>NUCLEOTIDE SEQUENCE [LARGE SCALE GENOMIC DNA]</scope>
    <source>
        <strain evidence="2">CBS 10118</strain>
    </source>
</reference>
<dbReference type="EMBL" id="KI894018">
    <property type="protein sequence ID" value="OCF29134.1"/>
    <property type="molecule type" value="Genomic_DNA"/>
</dbReference>
<protein>
    <submittedName>
        <fullName evidence="2">Uncharacterized protein</fullName>
    </submittedName>
</protein>
<evidence type="ECO:0000313" key="2">
    <source>
        <dbReference type="EMBL" id="OCF29134.1"/>
    </source>
</evidence>
<proteinExistence type="predicted"/>
<name>A0A1B9GDR4_9TREE</name>
<feature type="compositionally biased region" description="Pro residues" evidence="1">
    <location>
        <begin position="1"/>
        <end position="10"/>
    </location>
</feature>
<sequence length="283" mass="32330">MEEQPQPPTMAGPTTTATPPNHYYSPSLKFTDQFYSHKLPPLESTTTFTNRYATPNPEDIKRTLNCYTTLHLSSSSFAGNSLISHPLDELFCYITIPESHGQPEWESKNILWADGSAEKLIRGYQQKGTTSRNFNRPVPVFKSVSFGVYGFIGWWKYTSLRIIEPQTKELMDMMRMKEEAGGKRLCRFAVESEVDLNIDKPSTSTLSGYEECGKSEKKWKKAISRRWVKLGFVQVRDKFLKGISEMEHGEGGEYVLKVGRLNEEVKVLREYESGGWKVENGSR</sequence>
<gene>
    <name evidence="2" type="ORF">I302_00629</name>
</gene>
<evidence type="ECO:0000256" key="1">
    <source>
        <dbReference type="SAM" id="MobiDB-lite"/>
    </source>
</evidence>
<reference evidence="2" key="2">
    <citation type="submission" date="2014-01" db="EMBL/GenBank/DDBJ databases">
        <title>Evolution of pathogenesis and genome organization in the Tremellales.</title>
        <authorList>
            <person name="Cuomo C."/>
            <person name="Litvintseva A."/>
            <person name="Heitman J."/>
            <person name="Chen Y."/>
            <person name="Sun S."/>
            <person name="Springer D."/>
            <person name="Dromer F."/>
            <person name="Young S."/>
            <person name="Zeng Q."/>
            <person name="Chapman S."/>
            <person name="Gujja S."/>
            <person name="Saif S."/>
            <person name="Birren B."/>
        </authorList>
    </citation>
    <scope>NUCLEOTIDE SEQUENCE</scope>
    <source>
        <strain evidence="2">CBS 10118</strain>
    </source>
</reference>
<dbReference type="VEuPathDB" id="FungiDB:I302_00629"/>
<feature type="compositionally biased region" description="Low complexity" evidence="1">
    <location>
        <begin position="11"/>
        <end position="20"/>
    </location>
</feature>
<dbReference type="OrthoDB" id="10428977at2759"/>
<dbReference type="AlphaFoldDB" id="A0A1B9GDR4"/>
<accession>A0A1B9GDR4</accession>
<feature type="region of interest" description="Disordered" evidence="1">
    <location>
        <begin position="1"/>
        <end position="22"/>
    </location>
</feature>